<feature type="region of interest" description="Disordered" evidence="4">
    <location>
        <begin position="1"/>
        <end position="30"/>
    </location>
</feature>
<gene>
    <name evidence="5" type="ORF">SAMN05444858_113102</name>
</gene>
<dbReference type="GO" id="GO:0016042">
    <property type="term" value="P:lipid catabolic process"/>
    <property type="evidence" value="ECO:0007669"/>
    <property type="project" value="UniProtKB-KW"/>
</dbReference>
<keyword evidence="2" id="KW-0442">Lipid degradation</keyword>
<dbReference type="AlphaFoldDB" id="A0A1N7CK68"/>
<name>A0A1N7CK68_9ACTN</name>
<keyword evidence="6" id="KW-1185">Reference proteome</keyword>
<keyword evidence="3" id="KW-0443">Lipid metabolism</keyword>
<evidence type="ECO:0000256" key="1">
    <source>
        <dbReference type="ARBA" id="ARBA00022801"/>
    </source>
</evidence>
<evidence type="ECO:0000313" key="6">
    <source>
        <dbReference type="Proteomes" id="UP000186004"/>
    </source>
</evidence>
<reference evidence="5 6" key="1">
    <citation type="submission" date="2017-01" db="EMBL/GenBank/DDBJ databases">
        <authorList>
            <person name="Mah S.A."/>
            <person name="Swanson W.J."/>
            <person name="Moy G.W."/>
            <person name="Vacquier V.D."/>
        </authorList>
    </citation>
    <scope>NUCLEOTIDE SEQUENCE [LARGE SCALE GENOMIC DNA]</scope>
    <source>
        <strain evidence="5 6">DSM 45758</strain>
    </source>
</reference>
<evidence type="ECO:0000256" key="3">
    <source>
        <dbReference type="ARBA" id="ARBA00023098"/>
    </source>
</evidence>
<dbReference type="InterPro" id="IPR017395">
    <property type="entry name" value="Chlorophyllase-like"/>
</dbReference>
<dbReference type="GO" id="GO:0003847">
    <property type="term" value="F:1-alkyl-2-acetylglycerophosphocholine esterase activity"/>
    <property type="evidence" value="ECO:0007669"/>
    <property type="project" value="TreeGrafter"/>
</dbReference>
<dbReference type="PANTHER" id="PTHR10272:SF0">
    <property type="entry name" value="PLATELET-ACTIVATING FACTOR ACETYLHYDROLASE"/>
    <property type="match status" value="1"/>
</dbReference>
<sequence length="351" mass="36245">MATATADGDGDGGRSVGRPAPQRSGTIGFMSRRRRAALLAAVLFAAGSAGCSGKAPTPERPTAPADRPASATPAPRVPEGTAPARDFGVGVRQLKLNRDGGRPLPVTVWYPAAGPPGGEPEHAAAAADGRFPVVMFSHGLGGRPDDYEALLTRWAAAGFVVAAPTFPHTSRNADANVLDVLNQPADVSYALTQVLALDHRAGDQLRGRLATDRVAAAGHSAGGVTTIGLFTAGRDERLDAGVVFAGTALGVGTAFAGTAAPQFFVHGELDEVVEYAAGKAVYDAVPWPKAMLSLTRGDHGRALLSDGAAMRVVADTTVEFLRWTLYGDPAAKKRIPTDATRGNLATLDNRL</sequence>
<evidence type="ECO:0000313" key="5">
    <source>
        <dbReference type="EMBL" id="SIR63814.1"/>
    </source>
</evidence>
<dbReference type="InterPro" id="IPR029058">
    <property type="entry name" value="AB_hydrolase_fold"/>
</dbReference>
<dbReference type="EMBL" id="FTNF01000013">
    <property type="protein sequence ID" value="SIR63814.1"/>
    <property type="molecule type" value="Genomic_DNA"/>
</dbReference>
<feature type="region of interest" description="Disordered" evidence="4">
    <location>
        <begin position="49"/>
        <end position="87"/>
    </location>
</feature>
<proteinExistence type="predicted"/>
<evidence type="ECO:0000256" key="4">
    <source>
        <dbReference type="SAM" id="MobiDB-lite"/>
    </source>
</evidence>
<evidence type="ECO:0000256" key="2">
    <source>
        <dbReference type="ARBA" id="ARBA00022963"/>
    </source>
</evidence>
<organism evidence="5 6">
    <name type="scientific">Micromonospora avicenniae</name>
    <dbReference type="NCBI Taxonomy" id="1198245"/>
    <lineage>
        <taxon>Bacteria</taxon>
        <taxon>Bacillati</taxon>
        <taxon>Actinomycetota</taxon>
        <taxon>Actinomycetes</taxon>
        <taxon>Micromonosporales</taxon>
        <taxon>Micromonosporaceae</taxon>
        <taxon>Micromonospora</taxon>
    </lineage>
</organism>
<accession>A0A1N7CK68</accession>
<dbReference type="Pfam" id="PF07224">
    <property type="entry name" value="Chlorophyllase"/>
    <property type="match status" value="1"/>
</dbReference>
<dbReference type="PANTHER" id="PTHR10272">
    <property type="entry name" value="PLATELET-ACTIVATING FACTOR ACETYLHYDROLASE"/>
    <property type="match status" value="1"/>
</dbReference>
<protein>
    <submittedName>
        <fullName evidence="5">Chlorophyllase enzyme</fullName>
    </submittedName>
</protein>
<dbReference type="STRING" id="1198245.SAMN05444858_113102"/>
<dbReference type="Gene3D" id="3.40.50.1820">
    <property type="entry name" value="alpha/beta hydrolase"/>
    <property type="match status" value="1"/>
</dbReference>
<keyword evidence="1" id="KW-0378">Hydrolase</keyword>
<dbReference type="ESTHER" id="9actn-a0a1n7ck68">
    <property type="family name" value="Chlorophyllase"/>
</dbReference>
<dbReference type="SUPFAM" id="SSF53474">
    <property type="entry name" value="alpha/beta-Hydrolases"/>
    <property type="match status" value="1"/>
</dbReference>
<dbReference type="Proteomes" id="UP000186004">
    <property type="component" value="Unassembled WGS sequence"/>
</dbReference>